<comment type="caution">
    <text evidence="1">The sequence shown here is derived from an EMBL/GenBank/DDBJ whole genome shotgun (WGS) entry which is preliminary data.</text>
</comment>
<proteinExistence type="predicted"/>
<reference evidence="1" key="1">
    <citation type="journal article" date="2023" name="G3 (Bethesda)">
        <title>A reference genome for the long-term kleptoplast-retaining sea slug Elysia crispata morphotype clarki.</title>
        <authorList>
            <person name="Eastman K.E."/>
            <person name="Pendleton A.L."/>
            <person name="Shaikh M.A."/>
            <person name="Suttiyut T."/>
            <person name="Ogas R."/>
            <person name="Tomko P."/>
            <person name="Gavelis G."/>
            <person name="Widhalm J.R."/>
            <person name="Wisecaver J.H."/>
        </authorList>
    </citation>
    <scope>NUCLEOTIDE SEQUENCE</scope>
    <source>
        <strain evidence="1">ECLA1</strain>
    </source>
</reference>
<sequence>MQVVVTGLSSGEVKEAAVAVAAAPVVGLDLIVTDGRGCACSDRERKWLGRHLRKEVARSPQDNINVFSLEKKTLTAPLKFCASCEKVLMDFPAFQEDLGRTLR</sequence>
<dbReference type="Proteomes" id="UP001283361">
    <property type="component" value="Unassembled WGS sequence"/>
</dbReference>
<name>A0AAE1DK56_9GAST</name>
<gene>
    <name evidence="1" type="ORF">RRG08_022320</name>
</gene>
<dbReference type="AlphaFoldDB" id="A0AAE1DK56"/>
<protein>
    <submittedName>
        <fullName evidence="1">Uncharacterized protein</fullName>
    </submittedName>
</protein>
<keyword evidence="2" id="KW-1185">Reference proteome</keyword>
<organism evidence="1 2">
    <name type="scientific">Elysia crispata</name>
    <name type="common">lettuce slug</name>
    <dbReference type="NCBI Taxonomy" id="231223"/>
    <lineage>
        <taxon>Eukaryota</taxon>
        <taxon>Metazoa</taxon>
        <taxon>Spiralia</taxon>
        <taxon>Lophotrochozoa</taxon>
        <taxon>Mollusca</taxon>
        <taxon>Gastropoda</taxon>
        <taxon>Heterobranchia</taxon>
        <taxon>Euthyneura</taxon>
        <taxon>Panpulmonata</taxon>
        <taxon>Sacoglossa</taxon>
        <taxon>Placobranchoidea</taxon>
        <taxon>Plakobranchidae</taxon>
        <taxon>Elysia</taxon>
    </lineage>
</organism>
<accession>A0AAE1DK56</accession>
<dbReference type="EMBL" id="JAWDGP010003531">
    <property type="protein sequence ID" value="KAK3773611.1"/>
    <property type="molecule type" value="Genomic_DNA"/>
</dbReference>
<evidence type="ECO:0000313" key="1">
    <source>
        <dbReference type="EMBL" id="KAK3773611.1"/>
    </source>
</evidence>
<evidence type="ECO:0000313" key="2">
    <source>
        <dbReference type="Proteomes" id="UP001283361"/>
    </source>
</evidence>